<keyword evidence="19" id="KW-1185">Reference proteome</keyword>
<dbReference type="RefSeq" id="XP_019772119.1">
    <property type="nucleotide sequence ID" value="XM_019916560.2"/>
</dbReference>
<evidence type="ECO:0000256" key="9">
    <source>
        <dbReference type="ARBA" id="ARBA00022692"/>
    </source>
</evidence>
<dbReference type="PANTHER" id="PTHR13773">
    <property type="entry name" value="PHOSPHATIDATE CYTIDYLYLTRANSFERASE"/>
    <property type="match status" value="1"/>
</dbReference>
<organism evidence="18 19">
    <name type="scientific">Dendroctonus ponderosae</name>
    <name type="common">Mountain pine beetle</name>
    <dbReference type="NCBI Taxonomy" id="77166"/>
    <lineage>
        <taxon>Eukaryota</taxon>
        <taxon>Metazoa</taxon>
        <taxon>Ecdysozoa</taxon>
        <taxon>Arthropoda</taxon>
        <taxon>Hexapoda</taxon>
        <taxon>Insecta</taxon>
        <taxon>Pterygota</taxon>
        <taxon>Neoptera</taxon>
        <taxon>Endopterygota</taxon>
        <taxon>Coleoptera</taxon>
        <taxon>Polyphaga</taxon>
        <taxon>Cucujiformia</taxon>
        <taxon>Curculionidae</taxon>
        <taxon>Scolytinae</taxon>
        <taxon>Dendroctonus</taxon>
    </lineage>
</organism>
<evidence type="ECO:0000256" key="5">
    <source>
        <dbReference type="ARBA" id="ARBA00010185"/>
    </source>
</evidence>
<evidence type="ECO:0000256" key="10">
    <source>
        <dbReference type="ARBA" id="ARBA00022695"/>
    </source>
</evidence>
<evidence type="ECO:0000256" key="3">
    <source>
        <dbReference type="ARBA" id="ARBA00005119"/>
    </source>
</evidence>
<dbReference type="GO" id="GO:0016024">
    <property type="term" value="P:CDP-diacylglycerol biosynthetic process"/>
    <property type="evidence" value="ECO:0007669"/>
    <property type="project" value="UniProtKB-UniRule"/>
</dbReference>
<evidence type="ECO:0000256" key="15">
    <source>
        <dbReference type="ARBA" id="ARBA00023264"/>
    </source>
</evidence>
<dbReference type="EnsemblMetazoa" id="XM_019916560.1">
    <property type="protein sequence ID" value="XP_019772119.1"/>
    <property type="gene ID" value="LOC109545717"/>
</dbReference>
<sequence length="380" mass="43725">MVEVELPTIQKNWVKRSLTATCLISYLIVITYIGLVPIWVSTMAIQVKCFQEIITIAYDKKRLPDIPLFRTLNWYFLFVANYFLGGETFSQYLDVYAAKYYLLAKLFQYHRFLSFCLYMNGIIWFLNLLRRKVIRQQFSLLAWVHFLCIIIVLQSYMIIQNLFEGLIWVVIPVTLVFVNDIFAYIFGRILGKTPLIKVSPKKTLEGFLGGGIGALVVGFAIAWALCHIDHMVCPTKFIISAEHSIKMSTECNRSIIFSPTSYNFGPVSLNYYPFLKHNFILTLFASIIAPFGGFCASGFKRAFKMKDFGDTIPGHGGVMDRFDCQYLMATFVNVYIVSFVRNYSVERMFAKFSNLNDENQLKLFSLLKHNLESQGILQSS</sequence>
<dbReference type="RefSeq" id="XP_019772120.1">
    <property type="nucleotide sequence ID" value="XM_019916561.2"/>
</dbReference>
<dbReference type="GO" id="GO:0004605">
    <property type="term" value="F:phosphatidate cytidylyltransferase activity"/>
    <property type="evidence" value="ECO:0007669"/>
    <property type="project" value="UniProtKB-UniRule"/>
</dbReference>
<dbReference type="PIRSF" id="PIRSF018269">
    <property type="entry name" value="PC_trans_euk"/>
    <property type="match status" value="1"/>
</dbReference>
<keyword evidence="8 16" id="KW-0808">Transferase</keyword>
<reference evidence="18" key="2">
    <citation type="submission" date="2024-08" db="UniProtKB">
        <authorList>
            <consortium name="EnsemblMetazoa"/>
        </authorList>
    </citation>
    <scope>IDENTIFICATION</scope>
</reference>
<dbReference type="EnsemblMetazoa" id="XM_019916561.1">
    <property type="protein sequence ID" value="XP_019772120.1"/>
    <property type="gene ID" value="LOC109545717"/>
</dbReference>
<comment type="pathway">
    <text evidence="3 16 17">Phospholipid metabolism; CDP-diacylglycerol biosynthesis; CDP-diacylglycerol from sn-glycerol 3-phosphate: step 3/3.</text>
</comment>
<evidence type="ECO:0000256" key="13">
    <source>
        <dbReference type="ARBA" id="ARBA00023136"/>
    </source>
</evidence>
<keyword evidence="10 16" id="KW-0548">Nucleotidyltransferase</keyword>
<feature type="transmembrane region" description="Helical" evidence="16">
    <location>
        <begin position="140"/>
        <end position="159"/>
    </location>
</feature>
<feature type="transmembrane region" description="Helical" evidence="16">
    <location>
        <begin position="165"/>
        <end position="186"/>
    </location>
</feature>
<dbReference type="KEGG" id="dpa:109545717"/>
<proteinExistence type="inferred from homology"/>
<feature type="transmembrane region" description="Helical" evidence="16">
    <location>
        <begin position="66"/>
        <end position="84"/>
    </location>
</feature>
<dbReference type="GeneID" id="109545717"/>
<dbReference type="AlphaFoldDB" id="A0AAR5QFX0"/>
<comment type="similarity">
    <text evidence="5 16 17">Belongs to the CDS family.</text>
</comment>
<accession>A0AAR5QFX0</accession>
<dbReference type="Pfam" id="PF01148">
    <property type="entry name" value="CTP_transf_1"/>
    <property type="match status" value="1"/>
</dbReference>
<reference evidence="19" key="1">
    <citation type="journal article" date="2013" name="Genome Biol.">
        <title>Draft genome of the mountain pine beetle, Dendroctonus ponderosae Hopkins, a major forest pest.</title>
        <authorList>
            <person name="Keeling C.I."/>
            <person name="Yuen M.M."/>
            <person name="Liao N.Y."/>
            <person name="Docking T.R."/>
            <person name="Chan S.K."/>
            <person name="Taylor G.A."/>
            <person name="Palmquist D.L."/>
            <person name="Jackman S.D."/>
            <person name="Nguyen A."/>
            <person name="Li M."/>
            <person name="Henderson H."/>
            <person name="Janes J.K."/>
            <person name="Zhao Y."/>
            <person name="Pandoh P."/>
            <person name="Moore R."/>
            <person name="Sperling F.A."/>
            <person name="Huber D.P."/>
            <person name="Birol I."/>
            <person name="Jones S.J."/>
            <person name="Bohlmann J."/>
        </authorList>
    </citation>
    <scope>NUCLEOTIDE SEQUENCE</scope>
</reference>
<dbReference type="InterPro" id="IPR016720">
    <property type="entry name" value="PC_Trfase_euk"/>
</dbReference>
<evidence type="ECO:0000256" key="7">
    <source>
        <dbReference type="ARBA" id="ARBA00022516"/>
    </source>
</evidence>
<feature type="transmembrane region" description="Helical" evidence="16">
    <location>
        <begin position="109"/>
        <end position="128"/>
    </location>
</feature>
<feature type="transmembrane region" description="Helical" evidence="16">
    <location>
        <begin position="207"/>
        <end position="225"/>
    </location>
</feature>
<comment type="subcellular location">
    <subcellularLocation>
        <location evidence="2">Membrane</location>
        <topology evidence="2">Multi-pass membrane protein</topology>
    </subcellularLocation>
</comment>
<comment type="pathway">
    <text evidence="4">Lipid metabolism.</text>
</comment>
<evidence type="ECO:0000256" key="11">
    <source>
        <dbReference type="ARBA" id="ARBA00022989"/>
    </source>
</evidence>
<keyword evidence="13 16" id="KW-0472">Membrane</keyword>
<dbReference type="EC" id="2.7.7.41" evidence="6 16"/>
<comment type="catalytic activity">
    <reaction evidence="1 16 17">
        <text>a 1,2-diacyl-sn-glycero-3-phosphate + CTP + H(+) = a CDP-1,2-diacyl-sn-glycerol + diphosphate</text>
        <dbReference type="Rhea" id="RHEA:16229"/>
        <dbReference type="ChEBI" id="CHEBI:15378"/>
        <dbReference type="ChEBI" id="CHEBI:33019"/>
        <dbReference type="ChEBI" id="CHEBI:37563"/>
        <dbReference type="ChEBI" id="CHEBI:58332"/>
        <dbReference type="ChEBI" id="CHEBI:58608"/>
        <dbReference type="EC" id="2.7.7.41"/>
    </reaction>
</comment>
<evidence type="ECO:0000313" key="19">
    <source>
        <dbReference type="Proteomes" id="UP000019118"/>
    </source>
</evidence>
<evidence type="ECO:0000256" key="4">
    <source>
        <dbReference type="ARBA" id="ARBA00005189"/>
    </source>
</evidence>
<evidence type="ECO:0000256" key="2">
    <source>
        <dbReference type="ARBA" id="ARBA00004141"/>
    </source>
</evidence>
<keyword evidence="12 16" id="KW-0443">Lipid metabolism</keyword>
<dbReference type="CTD" id="115886423"/>
<evidence type="ECO:0000313" key="18">
    <source>
        <dbReference type="EnsemblMetazoa" id="XP_019772119.1"/>
    </source>
</evidence>
<evidence type="ECO:0000256" key="1">
    <source>
        <dbReference type="ARBA" id="ARBA00001698"/>
    </source>
</evidence>
<evidence type="ECO:0000256" key="16">
    <source>
        <dbReference type="PIRNR" id="PIRNR018269"/>
    </source>
</evidence>
<keyword evidence="11 16" id="KW-1133">Transmembrane helix</keyword>
<keyword evidence="15 16" id="KW-1208">Phospholipid metabolism</keyword>
<feature type="transmembrane region" description="Helical" evidence="16">
    <location>
        <begin position="279"/>
        <end position="299"/>
    </location>
</feature>
<dbReference type="PROSITE" id="PS01315">
    <property type="entry name" value="CDS"/>
    <property type="match status" value="1"/>
</dbReference>
<evidence type="ECO:0000256" key="14">
    <source>
        <dbReference type="ARBA" id="ARBA00023209"/>
    </source>
</evidence>
<keyword evidence="7 16" id="KW-0444">Lipid biosynthesis</keyword>
<dbReference type="Proteomes" id="UP000019118">
    <property type="component" value="Unassembled WGS sequence"/>
</dbReference>
<dbReference type="PANTHER" id="PTHR13773:SF8">
    <property type="entry name" value="PHOSPHATIDATE CYTIDYLYLTRANSFERASE, PHOTORECEPTOR-SPECIFIC"/>
    <property type="match status" value="1"/>
</dbReference>
<feature type="transmembrane region" description="Helical" evidence="16">
    <location>
        <begin position="23"/>
        <end position="45"/>
    </location>
</feature>
<evidence type="ECO:0000256" key="12">
    <source>
        <dbReference type="ARBA" id="ARBA00023098"/>
    </source>
</evidence>
<dbReference type="InterPro" id="IPR000374">
    <property type="entry name" value="PC_trans"/>
</dbReference>
<dbReference type="GO" id="GO:0005789">
    <property type="term" value="C:endoplasmic reticulum membrane"/>
    <property type="evidence" value="ECO:0007669"/>
    <property type="project" value="TreeGrafter"/>
</dbReference>
<evidence type="ECO:0000256" key="8">
    <source>
        <dbReference type="ARBA" id="ARBA00022679"/>
    </source>
</evidence>
<protein>
    <recommendedName>
        <fullName evidence="6 16">Phosphatidate cytidylyltransferase</fullName>
        <ecNumber evidence="6 16">2.7.7.41</ecNumber>
    </recommendedName>
</protein>
<evidence type="ECO:0000256" key="6">
    <source>
        <dbReference type="ARBA" id="ARBA00012487"/>
    </source>
</evidence>
<keyword evidence="14 16" id="KW-0594">Phospholipid biosynthesis</keyword>
<evidence type="ECO:0000256" key="17">
    <source>
        <dbReference type="RuleBase" id="RU003938"/>
    </source>
</evidence>
<name>A0AAR5QFX0_DENPD</name>
<keyword evidence="9 16" id="KW-0812">Transmembrane</keyword>